<sequence length="538" mass="61794">MARLLQTSWLLQCPNEILLQIIELFDDDSHPEATAQWFKALSQTCFHLCKLAYPYYARANDYTVFYKALRTAKVDMMDHCEHYNAAPIDKVWWQPSAWWQPGGRPYTSMDVLLSNLNEGWTRADLTPRQTAISDRIRDRVFNSLKWLLERGADGATWNCTSRAWECRNGCPKIAKPGHMSTMLLKYLQLGTTKHGMNVIFNMIQMLSNHGFPNPTRADSVRYDGNIQTIKSIGADQLWYNDMIAKSTYISSSPLGLAMKSHVIPAVLDLMLSEHASRDLKLRDWHDVCPPSLAKLAKEDKCRQAVSVAWFGITYASVSWVEVTYIHELLRTLHADLHSKWTNWEESYSSEVADIFHEKLELMIKYEMIDSSEEALLKSIEHALYDIAKEGMPTGRYDRELVKRSWEILGKAVMPFATDDNLVQHPSTAPGVNGPGRIHRYAISSKWNPWKDWFIREDVTERYNPEDSSSVDPGTWVGAGHYQNDVIGHLLDELPDWHTMSLDTWCHIARFEVETDIKQRQELHDGPVLSDAIETETSI</sequence>
<comment type="caution">
    <text evidence="1">The sequence shown here is derived from an EMBL/GenBank/DDBJ whole genome shotgun (WGS) entry which is preliminary data.</text>
</comment>
<reference evidence="1 2" key="1">
    <citation type="journal article" date="2018" name="PLoS Pathog.">
        <title>Evolution of structural diversity of trichothecenes, a family of toxins produced by plant pathogenic and entomopathogenic fungi.</title>
        <authorList>
            <person name="Proctor R.H."/>
            <person name="McCormick S.P."/>
            <person name="Kim H.S."/>
            <person name="Cardoza R.E."/>
            <person name="Stanley A.M."/>
            <person name="Lindo L."/>
            <person name="Kelly A."/>
            <person name="Brown D.W."/>
            <person name="Lee T."/>
            <person name="Vaughan M.M."/>
            <person name="Alexander N.J."/>
            <person name="Busman M."/>
            <person name="Gutierrez S."/>
        </authorList>
    </citation>
    <scope>NUCLEOTIDE SEQUENCE [LARGE SCALE GENOMIC DNA]</scope>
    <source>
        <strain evidence="1 2">NRRL 13405</strain>
    </source>
</reference>
<accession>A0A395MPD8</accession>
<protein>
    <submittedName>
        <fullName evidence="1">Uncharacterized protein</fullName>
    </submittedName>
</protein>
<keyword evidence="2" id="KW-1185">Reference proteome</keyword>
<gene>
    <name evidence="1" type="ORF">FIE12Z_6320</name>
</gene>
<organism evidence="1 2">
    <name type="scientific">Fusarium flagelliforme</name>
    <dbReference type="NCBI Taxonomy" id="2675880"/>
    <lineage>
        <taxon>Eukaryota</taxon>
        <taxon>Fungi</taxon>
        <taxon>Dikarya</taxon>
        <taxon>Ascomycota</taxon>
        <taxon>Pezizomycotina</taxon>
        <taxon>Sordariomycetes</taxon>
        <taxon>Hypocreomycetidae</taxon>
        <taxon>Hypocreales</taxon>
        <taxon>Nectriaceae</taxon>
        <taxon>Fusarium</taxon>
        <taxon>Fusarium incarnatum-equiseti species complex</taxon>
    </lineage>
</organism>
<proteinExistence type="predicted"/>
<evidence type="ECO:0000313" key="1">
    <source>
        <dbReference type="EMBL" id="RFN49425.1"/>
    </source>
</evidence>
<evidence type="ECO:0000313" key="2">
    <source>
        <dbReference type="Proteomes" id="UP000265631"/>
    </source>
</evidence>
<dbReference type="Proteomes" id="UP000265631">
    <property type="component" value="Unassembled WGS sequence"/>
</dbReference>
<dbReference type="EMBL" id="PXXK01000178">
    <property type="protein sequence ID" value="RFN49425.1"/>
    <property type="molecule type" value="Genomic_DNA"/>
</dbReference>
<name>A0A395MPD8_9HYPO</name>
<dbReference type="AlphaFoldDB" id="A0A395MPD8"/>